<proteinExistence type="predicted"/>
<dbReference type="AlphaFoldDB" id="A0A8W7Q0J6"/>
<evidence type="ECO:0000313" key="1">
    <source>
        <dbReference type="EnsemblMetazoa" id="ACOM040916-PA.1"/>
    </source>
</evidence>
<sequence>MEACDAVVRPAHARGLPARGVPVVVHSYGKGAGVAAVREDWVAGHRGASEALASTCVARVGVLLGAVHDGQGLACEEVPDFDQDVAEVPAGKDCAVKVMVQGFAKVLVAEALGCSVALD</sequence>
<accession>A0A8W7Q0J6</accession>
<reference evidence="1" key="1">
    <citation type="submission" date="2022-08" db="UniProtKB">
        <authorList>
            <consortium name="EnsemblMetazoa"/>
        </authorList>
    </citation>
    <scope>IDENTIFICATION</scope>
</reference>
<organism evidence="1">
    <name type="scientific">Anopheles coluzzii</name>
    <name type="common">African malaria mosquito</name>
    <dbReference type="NCBI Taxonomy" id="1518534"/>
    <lineage>
        <taxon>Eukaryota</taxon>
        <taxon>Metazoa</taxon>
        <taxon>Ecdysozoa</taxon>
        <taxon>Arthropoda</taxon>
        <taxon>Hexapoda</taxon>
        <taxon>Insecta</taxon>
        <taxon>Pterygota</taxon>
        <taxon>Neoptera</taxon>
        <taxon>Endopterygota</taxon>
        <taxon>Diptera</taxon>
        <taxon>Nematocera</taxon>
        <taxon>Culicoidea</taxon>
        <taxon>Culicidae</taxon>
        <taxon>Anophelinae</taxon>
        <taxon>Anopheles</taxon>
    </lineage>
</organism>
<dbReference type="Proteomes" id="UP000075882">
    <property type="component" value="Unassembled WGS sequence"/>
</dbReference>
<protein>
    <submittedName>
        <fullName evidence="1">Uncharacterized protein</fullName>
    </submittedName>
</protein>
<name>A0A8W7Q0J6_ANOCL</name>
<dbReference type="EnsemblMetazoa" id="ACOM040916-RA">
    <property type="protein sequence ID" value="ACOM040916-PA.1"/>
    <property type="gene ID" value="ACOM040916"/>
</dbReference>